<dbReference type="CDD" id="cd00739">
    <property type="entry name" value="DHPS"/>
    <property type="match status" value="1"/>
</dbReference>
<keyword evidence="8 12" id="KW-0479">Metal-binding</keyword>
<feature type="domain" description="Pterin-binding" evidence="13">
    <location>
        <begin position="37"/>
        <end position="294"/>
    </location>
</feature>
<accession>A0A1H4JTP2</accession>
<evidence type="ECO:0000256" key="2">
    <source>
        <dbReference type="ARBA" id="ARBA00001946"/>
    </source>
</evidence>
<comment type="pathway">
    <text evidence="3 12">Cofactor biosynthesis; tetrahydrofolate biosynthesis; 7,8-dihydrofolate from 2-amino-4-hydroxy-6-hydroxymethyl-7,8-dihydropteridine diphosphate and 4-aminobenzoate: step 1/2.</text>
</comment>
<evidence type="ECO:0000259" key="13">
    <source>
        <dbReference type="PROSITE" id="PS50972"/>
    </source>
</evidence>
<dbReference type="EC" id="2.5.1.15" evidence="5 12"/>
<dbReference type="PANTHER" id="PTHR20941:SF1">
    <property type="entry name" value="FOLIC ACID SYNTHESIS PROTEIN FOL1"/>
    <property type="match status" value="1"/>
</dbReference>
<comment type="function">
    <text evidence="12">Catalyzes the condensation of para-aminobenzoate (pABA) with 6-hydroxymethyl-7,8-dihydropterin diphosphate (DHPt-PP) to form 7,8-dihydropteroate (H2Pte), the immediate precursor of folate derivatives.</text>
</comment>
<dbReference type="InterPro" id="IPR006390">
    <property type="entry name" value="DHP_synth_dom"/>
</dbReference>
<evidence type="ECO:0000313" key="15">
    <source>
        <dbReference type="Proteomes" id="UP000182652"/>
    </source>
</evidence>
<dbReference type="STRING" id="156980.SAMN04489745_0381"/>
<evidence type="ECO:0000256" key="12">
    <source>
        <dbReference type="RuleBase" id="RU361205"/>
    </source>
</evidence>
<comment type="catalytic activity">
    <reaction evidence="1">
        <text>(7,8-dihydropterin-6-yl)methyl diphosphate + 4-aminobenzoate = 7,8-dihydropteroate + diphosphate</text>
        <dbReference type="Rhea" id="RHEA:19949"/>
        <dbReference type="ChEBI" id="CHEBI:17836"/>
        <dbReference type="ChEBI" id="CHEBI:17839"/>
        <dbReference type="ChEBI" id="CHEBI:33019"/>
        <dbReference type="ChEBI" id="CHEBI:72950"/>
        <dbReference type="EC" id="2.5.1.15"/>
    </reaction>
</comment>
<evidence type="ECO:0000256" key="9">
    <source>
        <dbReference type="ARBA" id="ARBA00022842"/>
    </source>
</evidence>
<dbReference type="PROSITE" id="PS00793">
    <property type="entry name" value="DHPS_2"/>
    <property type="match status" value="1"/>
</dbReference>
<evidence type="ECO:0000313" key="14">
    <source>
        <dbReference type="EMBL" id="SEB49704.1"/>
    </source>
</evidence>
<keyword evidence="15" id="KW-1185">Reference proteome</keyword>
<dbReference type="PROSITE" id="PS50972">
    <property type="entry name" value="PTERIN_BINDING"/>
    <property type="match status" value="1"/>
</dbReference>
<dbReference type="PROSITE" id="PS00792">
    <property type="entry name" value="DHPS_1"/>
    <property type="match status" value="1"/>
</dbReference>
<dbReference type="Proteomes" id="UP000182652">
    <property type="component" value="Unassembled WGS sequence"/>
</dbReference>
<dbReference type="GO" id="GO:0046656">
    <property type="term" value="P:folic acid biosynthetic process"/>
    <property type="evidence" value="ECO:0007669"/>
    <property type="project" value="UniProtKB-KW"/>
</dbReference>
<evidence type="ECO:0000256" key="1">
    <source>
        <dbReference type="ARBA" id="ARBA00000012"/>
    </source>
</evidence>
<comment type="similarity">
    <text evidence="4 12">Belongs to the DHPS family.</text>
</comment>
<evidence type="ECO:0000256" key="11">
    <source>
        <dbReference type="ARBA" id="ARBA00030193"/>
    </source>
</evidence>
<dbReference type="Pfam" id="PF00809">
    <property type="entry name" value="Pterin_bind"/>
    <property type="match status" value="1"/>
</dbReference>
<dbReference type="PANTHER" id="PTHR20941">
    <property type="entry name" value="FOLATE SYNTHESIS PROTEINS"/>
    <property type="match status" value="1"/>
</dbReference>
<name>A0A1H4JTP2_9MICC</name>
<evidence type="ECO:0000256" key="3">
    <source>
        <dbReference type="ARBA" id="ARBA00004763"/>
    </source>
</evidence>
<dbReference type="GO" id="GO:0005829">
    <property type="term" value="C:cytosol"/>
    <property type="evidence" value="ECO:0007669"/>
    <property type="project" value="TreeGrafter"/>
</dbReference>
<dbReference type="FunFam" id="3.20.20.20:FF:000006">
    <property type="entry name" value="Dihydropteroate synthase"/>
    <property type="match status" value="1"/>
</dbReference>
<gene>
    <name evidence="14" type="ORF">SAMN04489745_0381</name>
</gene>
<dbReference type="SUPFAM" id="SSF51717">
    <property type="entry name" value="Dihydropteroate synthetase-like"/>
    <property type="match status" value="1"/>
</dbReference>
<dbReference type="NCBIfam" id="TIGR01496">
    <property type="entry name" value="DHPS"/>
    <property type="match status" value="1"/>
</dbReference>
<dbReference type="InterPro" id="IPR045031">
    <property type="entry name" value="DHP_synth-like"/>
</dbReference>
<evidence type="ECO:0000256" key="4">
    <source>
        <dbReference type="ARBA" id="ARBA00009503"/>
    </source>
</evidence>
<dbReference type="GO" id="GO:0004156">
    <property type="term" value="F:dihydropteroate synthase activity"/>
    <property type="evidence" value="ECO:0007669"/>
    <property type="project" value="UniProtKB-EC"/>
</dbReference>
<proteinExistence type="inferred from homology"/>
<reference evidence="14 15" key="1">
    <citation type="submission" date="2016-10" db="EMBL/GenBank/DDBJ databases">
        <authorList>
            <person name="de Groot N.N."/>
        </authorList>
    </citation>
    <scope>NUCLEOTIDE SEQUENCE [LARGE SCALE GENOMIC DNA]</scope>
    <source>
        <strain evidence="14 15">DSM 10495</strain>
    </source>
</reference>
<dbReference type="EMBL" id="FNSN01000003">
    <property type="protein sequence ID" value="SEB49704.1"/>
    <property type="molecule type" value="Genomic_DNA"/>
</dbReference>
<evidence type="ECO:0000256" key="5">
    <source>
        <dbReference type="ARBA" id="ARBA00012458"/>
    </source>
</evidence>
<comment type="cofactor">
    <cofactor evidence="2 12">
        <name>Mg(2+)</name>
        <dbReference type="ChEBI" id="CHEBI:18420"/>
    </cofactor>
</comment>
<dbReference type="InterPro" id="IPR011005">
    <property type="entry name" value="Dihydropteroate_synth-like_sf"/>
</dbReference>
<evidence type="ECO:0000256" key="6">
    <source>
        <dbReference type="ARBA" id="ARBA00016919"/>
    </source>
</evidence>
<dbReference type="AlphaFoldDB" id="A0A1H4JTP2"/>
<keyword evidence="10 12" id="KW-0289">Folate biosynthesis</keyword>
<protein>
    <recommendedName>
        <fullName evidence="6 12">Dihydropteroate synthase</fullName>
        <shortName evidence="12">DHPS</shortName>
        <ecNumber evidence="5 12">2.5.1.15</ecNumber>
    </recommendedName>
    <alternativeName>
        <fullName evidence="11 12">Dihydropteroate pyrophosphorylase</fullName>
    </alternativeName>
</protein>
<dbReference type="GO" id="GO:0046872">
    <property type="term" value="F:metal ion binding"/>
    <property type="evidence" value="ECO:0007669"/>
    <property type="project" value="UniProtKB-KW"/>
</dbReference>
<keyword evidence="7 12" id="KW-0808">Transferase</keyword>
<dbReference type="RefSeq" id="WP_066213321.1">
    <property type="nucleotide sequence ID" value="NZ_FNSN01000003.1"/>
</dbReference>
<sequence>MDSLAAAPGTGPATNPLPVIRKAKAAARFEDLPQDRTLVMGVLNVTPDSFSDGGQHTTADSAIAHGLRMFYGGADILDVGGESTRPGADSVSPEEEQRRVLPVVAALVKAGALVSIDTVNASTAAAALDAGAAIVNDVSGQRVSDEMIQLVASRRVPYILTHSRGDSQTMDSLADYTDVVSEVVAELEELRARFRSAGHADERLILDPGLGFAKQGEQNWELLRGLGRLQDLGHRVLVGASRKRFLGELLTSAGKAAAPVERDAATLAITALSAGKGAWAVRVHDVGPNLDAVKVAARWAA</sequence>
<dbReference type="Gene3D" id="3.20.20.20">
    <property type="entry name" value="Dihydropteroate synthase-like"/>
    <property type="match status" value="1"/>
</dbReference>
<dbReference type="UniPathway" id="UPA00077">
    <property type="reaction ID" value="UER00156"/>
</dbReference>
<keyword evidence="9 12" id="KW-0460">Magnesium</keyword>
<evidence type="ECO:0000256" key="10">
    <source>
        <dbReference type="ARBA" id="ARBA00022909"/>
    </source>
</evidence>
<dbReference type="GO" id="GO:0046654">
    <property type="term" value="P:tetrahydrofolate biosynthetic process"/>
    <property type="evidence" value="ECO:0007669"/>
    <property type="project" value="UniProtKB-UniPathway"/>
</dbReference>
<evidence type="ECO:0000256" key="7">
    <source>
        <dbReference type="ARBA" id="ARBA00022679"/>
    </source>
</evidence>
<dbReference type="InterPro" id="IPR000489">
    <property type="entry name" value="Pterin-binding_dom"/>
</dbReference>
<organism evidence="14 15">
    <name type="scientific">Arthrobacter woluwensis</name>
    <dbReference type="NCBI Taxonomy" id="156980"/>
    <lineage>
        <taxon>Bacteria</taxon>
        <taxon>Bacillati</taxon>
        <taxon>Actinomycetota</taxon>
        <taxon>Actinomycetes</taxon>
        <taxon>Micrococcales</taxon>
        <taxon>Micrococcaceae</taxon>
        <taxon>Arthrobacter</taxon>
    </lineage>
</organism>
<evidence type="ECO:0000256" key="8">
    <source>
        <dbReference type="ARBA" id="ARBA00022723"/>
    </source>
</evidence>